<evidence type="ECO:0000256" key="4">
    <source>
        <dbReference type="SAM" id="MobiDB-lite"/>
    </source>
</evidence>
<dbReference type="Pfam" id="PF00356">
    <property type="entry name" value="LacI"/>
    <property type="match status" value="1"/>
</dbReference>
<dbReference type="GO" id="GO:0003700">
    <property type="term" value="F:DNA-binding transcription factor activity"/>
    <property type="evidence" value="ECO:0007669"/>
    <property type="project" value="TreeGrafter"/>
</dbReference>
<dbReference type="PROSITE" id="PS50932">
    <property type="entry name" value="HTH_LACI_2"/>
    <property type="match status" value="1"/>
</dbReference>
<evidence type="ECO:0000256" key="3">
    <source>
        <dbReference type="ARBA" id="ARBA00023163"/>
    </source>
</evidence>
<sequence length="332" mass="36070">MATTTRDVAREAGVSQSTVSRALNGDPRVAPETRALIQAAAKRLSYLPNSAARSLITQRTDTIGILIGEITNPFYPQLVDVLHDEFTLAGFRTVLLNERADAGRADELFPQLQGRFVDGIVIANAMLGATFVDDFHKQGIPVVLLNRDVDDAHVDRVVSDNTGGGEVAATTLVELGHRRIGLIGGPANASTARDRALGFERGLARAGLEVASRRVGEFTHQSGYQWCLELLREPAPPTAIFAANDVIAFGVLDAAKRMGIRVPEDLSVIGYDDIEMAGWELFGLTTVRQPLSQMAKAAARMLIERIEGRVVREPARLVFPANLMRRQTTTYA</sequence>
<dbReference type="SUPFAM" id="SSF53822">
    <property type="entry name" value="Periplasmic binding protein-like I"/>
    <property type="match status" value="1"/>
</dbReference>
<feature type="region of interest" description="Disordered" evidence="4">
    <location>
        <begin position="1"/>
        <end position="26"/>
    </location>
</feature>
<evidence type="ECO:0000256" key="2">
    <source>
        <dbReference type="ARBA" id="ARBA00023125"/>
    </source>
</evidence>
<dbReference type="Gene3D" id="1.10.260.40">
    <property type="entry name" value="lambda repressor-like DNA-binding domains"/>
    <property type="match status" value="1"/>
</dbReference>
<feature type="domain" description="HTH lacI-type" evidence="5">
    <location>
        <begin position="3"/>
        <end position="57"/>
    </location>
</feature>
<organism evidence="6 7">
    <name type="scientific">Solirubrobacter ginsenosidimutans</name>
    <dbReference type="NCBI Taxonomy" id="490573"/>
    <lineage>
        <taxon>Bacteria</taxon>
        <taxon>Bacillati</taxon>
        <taxon>Actinomycetota</taxon>
        <taxon>Thermoleophilia</taxon>
        <taxon>Solirubrobacterales</taxon>
        <taxon>Solirubrobacteraceae</taxon>
        <taxon>Solirubrobacter</taxon>
    </lineage>
</organism>
<dbReference type="InterPro" id="IPR000843">
    <property type="entry name" value="HTH_LacI"/>
</dbReference>
<dbReference type="Proteomes" id="UP001149140">
    <property type="component" value="Unassembled WGS sequence"/>
</dbReference>
<evidence type="ECO:0000313" key="6">
    <source>
        <dbReference type="EMBL" id="MDA0162821.1"/>
    </source>
</evidence>
<proteinExistence type="predicted"/>
<evidence type="ECO:0000259" key="5">
    <source>
        <dbReference type="PROSITE" id="PS50932"/>
    </source>
</evidence>
<gene>
    <name evidence="6" type="ORF">OM076_21285</name>
</gene>
<keyword evidence="3" id="KW-0804">Transcription</keyword>
<dbReference type="AlphaFoldDB" id="A0A9X3MW10"/>
<dbReference type="SUPFAM" id="SSF47413">
    <property type="entry name" value="lambda repressor-like DNA-binding domains"/>
    <property type="match status" value="1"/>
</dbReference>
<dbReference type="PRINTS" id="PR00036">
    <property type="entry name" value="HTHLACI"/>
</dbReference>
<dbReference type="SMART" id="SM00354">
    <property type="entry name" value="HTH_LACI"/>
    <property type="match status" value="1"/>
</dbReference>
<keyword evidence="7" id="KW-1185">Reference proteome</keyword>
<dbReference type="PANTHER" id="PTHR30146">
    <property type="entry name" value="LACI-RELATED TRANSCRIPTIONAL REPRESSOR"/>
    <property type="match status" value="1"/>
</dbReference>
<evidence type="ECO:0000313" key="7">
    <source>
        <dbReference type="Proteomes" id="UP001149140"/>
    </source>
</evidence>
<dbReference type="RefSeq" id="WP_270042060.1">
    <property type="nucleotide sequence ID" value="NZ_JAPDOD010000021.1"/>
</dbReference>
<dbReference type="GO" id="GO:0000976">
    <property type="term" value="F:transcription cis-regulatory region binding"/>
    <property type="evidence" value="ECO:0007669"/>
    <property type="project" value="TreeGrafter"/>
</dbReference>
<protein>
    <submittedName>
        <fullName evidence="6">LacI family transcriptional regulator</fullName>
    </submittedName>
</protein>
<dbReference type="Pfam" id="PF13377">
    <property type="entry name" value="Peripla_BP_3"/>
    <property type="match status" value="1"/>
</dbReference>
<dbReference type="InterPro" id="IPR046335">
    <property type="entry name" value="LacI/GalR-like_sensor"/>
</dbReference>
<dbReference type="InterPro" id="IPR010982">
    <property type="entry name" value="Lambda_DNA-bd_dom_sf"/>
</dbReference>
<accession>A0A9X3MW10</accession>
<name>A0A9X3MW10_9ACTN</name>
<evidence type="ECO:0000256" key="1">
    <source>
        <dbReference type="ARBA" id="ARBA00023015"/>
    </source>
</evidence>
<dbReference type="Gene3D" id="3.40.50.2300">
    <property type="match status" value="2"/>
</dbReference>
<dbReference type="InterPro" id="IPR028082">
    <property type="entry name" value="Peripla_BP_I"/>
</dbReference>
<comment type="caution">
    <text evidence="6">The sequence shown here is derived from an EMBL/GenBank/DDBJ whole genome shotgun (WGS) entry which is preliminary data.</text>
</comment>
<keyword evidence="1" id="KW-0805">Transcription regulation</keyword>
<dbReference type="PANTHER" id="PTHR30146:SF109">
    <property type="entry name" value="HTH-TYPE TRANSCRIPTIONAL REGULATOR GALS"/>
    <property type="match status" value="1"/>
</dbReference>
<dbReference type="CDD" id="cd06278">
    <property type="entry name" value="PBP1_LacI-like"/>
    <property type="match status" value="1"/>
</dbReference>
<dbReference type="CDD" id="cd01392">
    <property type="entry name" value="HTH_LacI"/>
    <property type="match status" value="1"/>
</dbReference>
<reference evidence="6" key="1">
    <citation type="submission" date="2022-10" db="EMBL/GenBank/DDBJ databases">
        <title>The WGS of Solirubrobacter ginsenosidimutans DSM 21036.</title>
        <authorList>
            <person name="Jiang Z."/>
        </authorList>
    </citation>
    <scope>NUCLEOTIDE SEQUENCE</scope>
    <source>
        <strain evidence="6">DSM 21036</strain>
    </source>
</reference>
<dbReference type="EMBL" id="JAPDOD010000021">
    <property type="protein sequence ID" value="MDA0162821.1"/>
    <property type="molecule type" value="Genomic_DNA"/>
</dbReference>
<keyword evidence="2" id="KW-0238">DNA-binding</keyword>